<feature type="domain" description="CENP-V/GFA" evidence="5">
    <location>
        <begin position="32"/>
        <end position="116"/>
    </location>
</feature>
<evidence type="ECO:0000256" key="1">
    <source>
        <dbReference type="ARBA" id="ARBA00005495"/>
    </source>
</evidence>
<dbReference type="STRING" id="1305764.R9NVQ5"/>
<dbReference type="EMBL" id="DF238767">
    <property type="protein sequence ID" value="GAC92593.1"/>
    <property type="molecule type" value="Genomic_DNA"/>
</dbReference>
<accession>R9NVQ5</accession>
<comment type="similarity">
    <text evidence="1">Belongs to the Gfa family.</text>
</comment>
<evidence type="ECO:0000313" key="7">
    <source>
        <dbReference type="Proteomes" id="UP000014071"/>
    </source>
</evidence>
<dbReference type="GO" id="GO:0046872">
    <property type="term" value="F:metal ion binding"/>
    <property type="evidence" value="ECO:0007669"/>
    <property type="project" value="UniProtKB-KW"/>
</dbReference>
<dbReference type="RefSeq" id="XP_012186180.1">
    <property type="nucleotide sequence ID" value="XM_012330790.1"/>
</dbReference>
<dbReference type="OrthoDB" id="428768at2759"/>
<evidence type="ECO:0000256" key="4">
    <source>
        <dbReference type="ARBA" id="ARBA00023239"/>
    </source>
</evidence>
<dbReference type="Pfam" id="PF04828">
    <property type="entry name" value="GFA"/>
    <property type="match status" value="1"/>
</dbReference>
<dbReference type="AlphaFoldDB" id="R9NVQ5"/>
<keyword evidence="3" id="KW-0862">Zinc</keyword>
<dbReference type="InterPro" id="IPR006913">
    <property type="entry name" value="CENP-V/GFA"/>
</dbReference>
<dbReference type="Gene3D" id="3.90.1590.10">
    <property type="entry name" value="glutathione-dependent formaldehyde- activating enzyme (gfa)"/>
    <property type="match status" value="1"/>
</dbReference>
<dbReference type="GeneID" id="24105459"/>
<proteinExistence type="inferred from homology"/>
<protein>
    <recommendedName>
        <fullName evidence="5">CENP-V/GFA domain-containing protein</fullName>
    </recommendedName>
</protein>
<dbReference type="GO" id="GO:0016846">
    <property type="term" value="F:carbon-sulfur lyase activity"/>
    <property type="evidence" value="ECO:0007669"/>
    <property type="project" value="InterPro"/>
</dbReference>
<dbReference type="eggNOG" id="ENOG502S5AR">
    <property type="taxonomic scope" value="Eukaryota"/>
</dbReference>
<dbReference type="InterPro" id="IPR011057">
    <property type="entry name" value="Mss4-like_sf"/>
</dbReference>
<gene>
    <name evidence="6" type="ORF">PHSY_000147</name>
</gene>
<evidence type="ECO:0000256" key="2">
    <source>
        <dbReference type="ARBA" id="ARBA00022723"/>
    </source>
</evidence>
<reference evidence="7" key="1">
    <citation type="journal article" date="2013" name="Genome Announc.">
        <title>Draft genome sequence of the basidiomycetous yeast-like fungus Pseudozyma hubeiensis SY62, which produces an abundant amount of the biosurfactant mannosylerythritol lipids.</title>
        <authorList>
            <person name="Konishi M."/>
            <person name="Hatada Y."/>
            <person name="Horiuchi J."/>
        </authorList>
    </citation>
    <scope>NUCLEOTIDE SEQUENCE [LARGE SCALE GENOMIC DNA]</scope>
    <source>
        <strain evidence="7">SY62</strain>
    </source>
</reference>
<sequence length="136" mass="14836">MVYSPTARFFTPNQSAIWTDPSQPCFDSSSTLAVFSLVSFVPEEHVQISGETKAFEDHGADSGNVLYRRFCPDCGAPIQSVSPSRAGNAIIKMGVFARSQGWGKEIQGPSAQIFTRNKKDWEPLVEGIPAVDGRPQ</sequence>
<dbReference type="PANTHER" id="PTHR33337">
    <property type="entry name" value="GFA DOMAIN-CONTAINING PROTEIN"/>
    <property type="match status" value="1"/>
</dbReference>
<evidence type="ECO:0000313" key="6">
    <source>
        <dbReference type="EMBL" id="GAC92593.1"/>
    </source>
</evidence>
<organism evidence="6 7">
    <name type="scientific">Pseudozyma hubeiensis (strain SY62)</name>
    <name type="common">Yeast</name>
    <dbReference type="NCBI Taxonomy" id="1305764"/>
    <lineage>
        <taxon>Eukaryota</taxon>
        <taxon>Fungi</taxon>
        <taxon>Dikarya</taxon>
        <taxon>Basidiomycota</taxon>
        <taxon>Ustilaginomycotina</taxon>
        <taxon>Ustilaginomycetes</taxon>
        <taxon>Ustilaginales</taxon>
        <taxon>Ustilaginaceae</taxon>
        <taxon>Pseudozyma</taxon>
    </lineage>
</organism>
<dbReference type="PANTHER" id="PTHR33337:SF40">
    <property type="entry name" value="CENP-V_GFA DOMAIN-CONTAINING PROTEIN-RELATED"/>
    <property type="match status" value="1"/>
</dbReference>
<dbReference type="Proteomes" id="UP000014071">
    <property type="component" value="Unassembled WGS sequence"/>
</dbReference>
<name>R9NVQ5_PSEHS</name>
<evidence type="ECO:0000256" key="3">
    <source>
        <dbReference type="ARBA" id="ARBA00022833"/>
    </source>
</evidence>
<evidence type="ECO:0000259" key="5">
    <source>
        <dbReference type="Pfam" id="PF04828"/>
    </source>
</evidence>
<keyword evidence="7" id="KW-1185">Reference proteome</keyword>
<keyword evidence="2" id="KW-0479">Metal-binding</keyword>
<keyword evidence="4" id="KW-0456">Lyase</keyword>
<dbReference type="SUPFAM" id="SSF51316">
    <property type="entry name" value="Mss4-like"/>
    <property type="match status" value="1"/>
</dbReference>
<dbReference type="HOGENOM" id="CLU_055491_2_0_1"/>